<proteinExistence type="inferred from homology"/>
<evidence type="ECO:0000256" key="1">
    <source>
        <dbReference type="ARBA" id="ARBA00001130"/>
    </source>
</evidence>
<dbReference type="PRINTS" id="PR00792">
    <property type="entry name" value="PEPSIN"/>
</dbReference>
<dbReference type="CDD" id="cd05471">
    <property type="entry name" value="pepsin_like"/>
    <property type="match status" value="1"/>
</dbReference>
<comment type="caution">
    <text evidence="10">The sequence shown here is derived from an EMBL/GenBank/DDBJ whole genome shotgun (WGS) entry which is preliminary data.</text>
</comment>
<dbReference type="InterPro" id="IPR001461">
    <property type="entry name" value="Aspartic_peptidase_A1"/>
</dbReference>
<evidence type="ECO:0000256" key="5">
    <source>
        <dbReference type="PIRSR" id="PIRSR601461-1"/>
    </source>
</evidence>
<feature type="active site" evidence="5">
    <location>
        <position position="258"/>
    </location>
</feature>
<reference evidence="10 11" key="1">
    <citation type="submission" date="2016-03" db="EMBL/GenBank/DDBJ databases">
        <title>Choanephora cucurbitarum.</title>
        <authorList>
            <person name="Min B."/>
            <person name="Park H."/>
            <person name="Park J.-H."/>
            <person name="Shin H.-D."/>
            <person name="Choi I.-G."/>
        </authorList>
    </citation>
    <scope>NUCLEOTIDE SEQUENCE [LARGE SCALE GENOMIC DNA]</scope>
    <source>
        <strain evidence="10 11">KUS-F28377</strain>
    </source>
</reference>
<evidence type="ECO:0000256" key="7">
    <source>
        <dbReference type="RuleBase" id="RU000454"/>
    </source>
</evidence>
<feature type="disulfide bond" evidence="6">
    <location>
        <begin position="93"/>
        <end position="98"/>
    </location>
</feature>
<dbReference type="InterPro" id="IPR033121">
    <property type="entry name" value="PEPTIDASE_A1"/>
</dbReference>
<feature type="active site" evidence="5">
    <location>
        <position position="80"/>
    </location>
</feature>
<evidence type="ECO:0000256" key="6">
    <source>
        <dbReference type="PIRSR" id="PIRSR601461-2"/>
    </source>
</evidence>
<dbReference type="GO" id="GO:0004190">
    <property type="term" value="F:aspartic-type endopeptidase activity"/>
    <property type="evidence" value="ECO:0007669"/>
    <property type="project" value="UniProtKB-KW"/>
</dbReference>
<dbReference type="InterPro" id="IPR034164">
    <property type="entry name" value="Pepsin-like_dom"/>
</dbReference>
<comment type="similarity">
    <text evidence="2 7">Belongs to the peptidase A1 family.</text>
</comment>
<dbReference type="EC" id="3.4.23.21" evidence="3"/>
<keyword evidence="7" id="KW-0378">Hydrolase</keyword>
<dbReference type="InterPro" id="IPR021109">
    <property type="entry name" value="Peptidase_aspartic_dom_sf"/>
</dbReference>
<evidence type="ECO:0000256" key="8">
    <source>
        <dbReference type="SAM" id="SignalP"/>
    </source>
</evidence>
<evidence type="ECO:0000256" key="2">
    <source>
        <dbReference type="ARBA" id="ARBA00007447"/>
    </source>
</evidence>
<evidence type="ECO:0000256" key="3">
    <source>
        <dbReference type="ARBA" id="ARBA00013205"/>
    </source>
</evidence>
<keyword evidence="8" id="KW-0732">Signal</keyword>
<dbReference type="EMBL" id="LUGH01000189">
    <property type="protein sequence ID" value="OBZ87906.1"/>
    <property type="molecule type" value="Genomic_DNA"/>
</dbReference>
<keyword evidence="6" id="KW-1015">Disulfide bond</keyword>
<evidence type="ECO:0000313" key="10">
    <source>
        <dbReference type="EMBL" id="OBZ87906.1"/>
    </source>
</evidence>
<dbReference type="OrthoDB" id="771136at2759"/>
<feature type="domain" description="Peptidase A1" evidence="9">
    <location>
        <begin position="62"/>
        <end position="384"/>
    </location>
</feature>
<dbReference type="PROSITE" id="PS51767">
    <property type="entry name" value="PEPTIDASE_A1"/>
    <property type="match status" value="1"/>
</dbReference>
<comment type="catalytic activity">
    <reaction evidence="1">
        <text>Hydrolysis of proteins with broad specificity similar to that of pepsin A, preferring hydrophobic residues at P1 and P1'. Clots milk and activates trypsinogen. Does not cleave 4-Gln-|-His-5, but does cleave 10-His-|-Leu-11 and 12-Val-|-Glu-13 in B chain of insulin.</text>
        <dbReference type="EC" id="3.4.23.21"/>
    </reaction>
</comment>
<dbReference type="Proteomes" id="UP000093000">
    <property type="component" value="Unassembled WGS sequence"/>
</dbReference>
<dbReference type="SUPFAM" id="SSF50630">
    <property type="entry name" value="Acid proteases"/>
    <property type="match status" value="1"/>
</dbReference>
<dbReference type="InterPro" id="IPR001969">
    <property type="entry name" value="Aspartic_peptidase_AS"/>
</dbReference>
<dbReference type="Gene3D" id="2.40.70.10">
    <property type="entry name" value="Acid Proteases"/>
    <property type="match status" value="2"/>
</dbReference>
<keyword evidence="7" id="KW-0645">Protease</keyword>
<evidence type="ECO:0000313" key="11">
    <source>
        <dbReference type="Proteomes" id="UP000093000"/>
    </source>
</evidence>
<dbReference type="PANTHER" id="PTHR47966">
    <property type="entry name" value="BETA-SITE APP-CLEAVING ENZYME, ISOFORM A-RELATED"/>
    <property type="match status" value="1"/>
</dbReference>
<name>A0A1C7NH78_9FUNG</name>
<evidence type="ECO:0000259" key="9">
    <source>
        <dbReference type="PROSITE" id="PS51767"/>
    </source>
</evidence>
<keyword evidence="11" id="KW-1185">Reference proteome</keyword>
<accession>A0A1C7NH78</accession>
<dbReference type="AlphaFoldDB" id="A0A1C7NH78"/>
<sequence length="396" mass="43997">MISTSLLIAAYCILSSVSELTATIKLLQSSLRVIKMPLMKRKACLTRRSQTSVHLIKGLYEMYVTIQIGTPPQPFDVVVDTGSPVLWVHDISCPPEECQSNRFNASHSSTYQDANAKLSLSYLGGISIYGKYGYDTITLGNYTFEYQLFGMSETNGSLNDIHRTLSYLEGLLGLGFPLIVTNKTDSFVSDEVAGELTIGGTNPNMFTGEIYAVPVVPLGANDHPIYWQSFVQGLNVINDGKLVYETDLLPDTLLAIMDSGTTFSYIQEAYATQIYIGFTGLNTTPTRLDNVWPIDCNLKSSNDFLRLSFSHSTVKTIRDPHPLVLEIPLSSFVAYETSRSTQQCFFTIIPTAKEVDDHVFLLGQNFLHNLYVVHDQLSKEIGFAVPKNRSSRIYVA</sequence>
<keyword evidence="4 7" id="KW-0064">Aspartyl protease</keyword>
<dbReference type="STRING" id="101091.A0A1C7NH78"/>
<gene>
    <name evidence="10" type="primary">PGC_1</name>
    <name evidence="10" type="ORF">A0J61_04045</name>
</gene>
<feature type="signal peptide" evidence="8">
    <location>
        <begin position="1"/>
        <end position="22"/>
    </location>
</feature>
<dbReference type="PANTHER" id="PTHR47966:SF65">
    <property type="entry name" value="ASPARTIC-TYPE ENDOPEPTIDASE"/>
    <property type="match status" value="1"/>
</dbReference>
<organism evidence="10 11">
    <name type="scientific">Choanephora cucurbitarum</name>
    <dbReference type="NCBI Taxonomy" id="101091"/>
    <lineage>
        <taxon>Eukaryota</taxon>
        <taxon>Fungi</taxon>
        <taxon>Fungi incertae sedis</taxon>
        <taxon>Mucoromycota</taxon>
        <taxon>Mucoromycotina</taxon>
        <taxon>Mucoromycetes</taxon>
        <taxon>Mucorales</taxon>
        <taxon>Mucorineae</taxon>
        <taxon>Choanephoraceae</taxon>
        <taxon>Choanephoroideae</taxon>
        <taxon>Choanephora</taxon>
    </lineage>
</organism>
<protein>
    <recommendedName>
        <fullName evidence="3">rhizopuspepsin</fullName>
        <ecNumber evidence="3">3.4.23.21</ecNumber>
    </recommendedName>
</protein>
<evidence type="ECO:0000256" key="4">
    <source>
        <dbReference type="ARBA" id="ARBA00022750"/>
    </source>
</evidence>
<dbReference type="PROSITE" id="PS00141">
    <property type="entry name" value="ASP_PROTEASE"/>
    <property type="match status" value="1"/>
</dbReference>
<dbReference type="GO" id="GO:0006508">
    <property type="term" value="P:proteolysis"/>
    <property type="evidence" value="ECO:0007669"/>
    <property type="project" value="UniProtKB-KW"/>
</dbReference>
<feature type="chain" id="PRO_5008889697" description="rhizopuspepsin" evidence="8">
    <location>
        <begin position="23"/>
        <end position="396"/>
    </location>
</feature>
<dbReference type="InParanoid" id="A0A1C7NH78"/>
<dbReference type="Pfam" id="PF00026">
    <property type="entry name" value="Asp"/>
    <property type="match status" value="2"/>
</dbReference>
<feature type="disulfide bond" evidence="6">
    <location>
        <begin position="296"/>
        <end position="344"/>
    </location>
</feature>